<accession>A0A7J5YHU8</accession>
<dbReference type="EMBL" id="JAAKFY010000012">
    <property type="protein sequence ID" value="KAF3848960.1"/>
    <property type="molecule type" value="Genomic_DNA"/>
</dbReference>
<dbReference type="AlphaFoldDB" id="A0A7J5YHU8"/>
<sequence>MFDHMEITKYTKDKNSAHFLFVNSYNKAESKLEPRHYPRQLHWKCTVSILPHNRRLRVSLRLARKQQLIPPCSLLNFGPAVLQLISEKHHSAMVTRIPGCRVLHPVIHTVHVSDQVGGEPVPRHLQASSYSATMGFLLSKSMDANFKKQQEFMLHNARLQMERQIVMQNQMRERQMAMQVAWSREFLKYYGTFFTLATVGLTVGAIKRRKPFLLAPIIPLGFIMAYQVDSAYGTLIYRVRGEAESIMTSDHDRLDLPHGTPTFESIEKARRARSSLASFLEK</sequence>
<gene>
    <name evidence="2" type="ORF">F7725_015457</name>
</gene>
<evidence type="ECO:0000313" key="2">
    <source>
        <dbReference type="EMBL" id="KAF3848960.1"/>
    </source>
</evidence>
<dbReference type="GO" id="GO:0005886">
    <property type="term" value="C:plasma membrane"/>
    <property type="evidence" value="ECO:0007669"/>
    <property type="project" value="InterPro"/>
</dbReference>
<dbReference type="GO" id="GO:0010756">
    <property type="term" value="P:positive regulation of plasminogen activation"/>
    <property type="evidence" value="ECO:0007669"/>
    <property type="project" value="InterPro"/>
</dbReference>
<dbReference type="OrthoDB" id="10256697at2759"/>
<evidence type="ECO:0008006" key="4">
    <source>
        <dbReference type="Google" id="ProtNLM"/>
    </source>
</evidence>
<dbReference type="Proteomes" id="UP000518266">
    <property type="component" value="Unassembled WGS sequence"/>
</dbReference>
<keyword evidence="1" id="KW-1133">Transmembrane helix</keyword>
<dbReference type="Pfam" id="PF10166">
    <property type="entry name" value="DUF2368"/>
    <property type="match status" value="1"/>
</dbReference>
<comment type="caution">
    <text evidence="2">The sequence shown here is derived from an EMBL/GenBank/DDBJ whole genome shotgun (WGS) entry which is preliminary data.</text>
</comment>
<proteinExistence type="predicted"/>
<dbReference type="InterPro" id="IPR019319">
    <property type="entry name" value="Plg-R(KT)"/>
</dbReference>
<organism evidence="2 3">
    <name type="scientific">Dissostichus mawsoni</name>
    <name type="common">Antarctic cod</name>
    <dbReference type="NCBI Taxonomy" id="36200"/>
    <lineage>
        <taxon>Eukaryota</taxon>
        <taxon>Metazoa</taxon>
        <taxon>Chordata</taxon>
        <taxon>Craniata</taxon>
        <taxon>Vertebrata</taxon>
        <taxon>Euteleostomi</taxon>
        <taxon>Actinopterygii</taxon>
        <taxon>Neopterygii</taxon>
        <taxon>Teleostei</taxon>
        <taxon>Neoteleostei</taxon>
        <taxon>Acanthomorphata</taxon>
        <taxon>Eupercaria</taxon>
        <taxon>Perciformes</taxon>
        <taxon>Notothenioidei</taxon>
        <taxon>Nototheniidae</taxon>
        <taxon>Dissostichus</taxon>
    </lineage>
</organism>
<reference evidence="2 3" key="1">
    <citation type="submission" date="2020-03" db="EMBL/GenBank/DDBJ databases">
        <title>Dissostichus mawsoni Genome sequencing and assembly.</title>
        <authorList>
            <person name="Park H."/>
        </authorList>
    </citation>
    <scope>NUCLEOTIDE SEQUENCE [LARGE SCALE GENOMIC DNA]</scope>
    <source>
        <strain evidence="2">DM0001</strain>
        <tissue evidence="2">Muscle</tissue>
    </source>
</reference>
<feature type="transmembrane region" description="Helical" evidence="1">
    <location>
        <begin position="186"/>
        <end position="206"/>
    </location>
</feature>
<evidence type="ECO:0000313" key="3">
    <source>
        <dbReference type="Proteomes" id="UP000518266"/>
    </source>
</evidence>
<dbReference type="PANTHER" id="PTHR13411:SF6">
    <property type="entry name" value="PLASMINOGEN RECEPTOR (KT)"/>
    <property type="match status" value="1"/>
</dbReference>
<name>A0A7J5YHU8_DISMA</name>
<evidence type="ECO:0000256" key="1">
    <source>
        <dbReference type="SAM" id="Phobius"/>
    </source>
</evidence>
<protein>
    <recommendedName>
        <fullName evidence="4">Plasminogen receptor (KT)</fullName>
    </recommendedName>
</protein>
<feature type="transmembrane region" description="Helical" evidence="1">
    <location>
        <begin position="212"/>
        <end position="237"/>
    </location>
</feature>
<dbReference type="PANTHER" id="PTHR13411">
    <property type="entry name" value="PLASMINOGEN RECEPTOR (KT)"/>
    <property type="match status" value="1"/>
</dbReference>
<keyword evidence="3" id="KW-1185">Reference proteome</keyword>
<keyword evidence="1" id="KW-0472">Membrane</keyword>
<keyword evidence="1" id="KW-0812">Transmembrane</keyword>